<dbReference type="AlphaFoldDB" id="A0A937W3P3"/>
<accession>A0A937W3P3</accession>
<dbReference type="EMBL" id="VGLS01000411">
    <property type="protein sequence ID" value="MBM3224814.1"/>
    <property type="molecule type" value="Genomic_DNA"/>
</dbReference>
<evidence type="ECO:0000313" key="1">
    <source>
        <dbReference type="EMBL" id="MBM3224814.1"/>
    </source>
</evidence>
<evidence type="ECO:0000313" key="2">
    <source>
        <dbReference type="Proteomes" id="UP000712673"/>
    </source>
</evidence>
<organism evidence="1 2">
    <name type="scientific">Tectimicrobiota bacterium</name>
    <dbReference type="NCBI Taxonomy" id="2528274"/>
    <lineage>
        <taxon>Bacteria</taxon>
        <taxon>Pseudomonadati</taxon>
        <taxon>Nitrospinota/Tectimicrobiota group</taxon>
        <taxon>Candidatus Tectimicrobiota</taxon>
    </lineage>
</organism>
<sequence>MSTLSLTLPESIYKHVCQLAEQDGVSVDQFIATAVAEKIAVLLTIEYLQERAKRGNREKFEAVLAKVPDVAPDEYDQL</sequence>
<name>A0A937W3P3_UNCTE</name>
<reference evidence="1" key="1">
    <citation type="submission" date="2019-03" db="EMBL/GenBank/DDBJ databases">
        <title>Lake Tanganyika Metagenome-Assembled Genomes (MAGs).</title>
        <authorList>
            <person name="Tran P."/>
        </authorList>
    </citation>
    <scope>NUCLEOTIDE SEQUENCE</scope>
    <source>
        <strain evidence="1">K_DeepCast_65m_m2_066</strain>
    </source>
</reference>
<dbReference type="Proteomes" id="UP000712673">
    <property type="component" value="Unassembled WGS sequence"/>
</dbReference>
<proteinExistence type="predicted"/>
<gene>
    <name evidence="1" type="ORF">FJZ47_13555</name>
</gene>
<comment type="caution">
    <text evidence="1">The sequence shown here is derived from an EMBL/GenBank/DDBJ whole genome shotgun (WGS) entry which is preliminary data.</text>
</comment>
<protein>
    <submittedName>
        <fullName evidence="1">Toxin-antitoxin system HicB family antitoxin</fullName>
    </submittedName>
</protein>